<feature type="compositionally biased region" description="Low complexity" evidence="1">
    <location>
        <begin position="40"/>
        <end position="49"/>
    </location>
</feature>
<evidence type="ECO:0000256" key="1">
    <source>
        <dbReference type="SAM" id="MobiDB-lite"/>
    </source>
</evidence>
<name>A0A0E0NKG5_ORYRU</name>
<sequence>MRLASLPPSWPALQPAHPTLLRHHKPVIPSQPLSGPPLSPRSSTPRRNPQFWLESPPPPPSRSAVPFSADDACKRAMIRPTHHHHRANRLEPTPRPPSARQHCSRHGGCVEDGDAAAADYSCANDGTR</sequence>
<dbReference type="EnsemblPlants" id="ORUFI02G32800.1">
    <property type="protein sequence ID" value="ORUFI02G32800.1"/>
    <property type="gene ID" value="ORUFI02G32800"/>
</dbReference>
<keyword evidence="3" id="KW-1185">Reference proteome</keyword>
<evidence type="ECO:0000313" key="2">
    <source>
        <dbReference type="EnsemblPlants" id="ORUFI02G32800.1"/>
    </source>
</evidence>
<dbReference type="Proteomes" id="UP000008022">
    <property type="component" value="Unassembled WGS sequence"/>
</dbReference>
<reference evidence="2" key="2">
    <citation type="submission" date="2015-06" db="UniProtKB">
        <authorList>
            <consortium name="EnsemblPlants"/>
        </authorList>
    </citation>
    <scope>IDENTIFICATION</scope>
</reference>
<reference evidence="3" key="1">
    <citation type="submission" date="2013-06" db="EMBL/GenBank/DDBJ databases">
        <authorList>
            <person name="Zhao Q."/>
        </authorList>
    </citation>
    <scope>NUCLEOTIDE SEQUENCE</scope>
    <source>
        <strain evidence="3">cv. W1943</strain>
    </source>
</reference>
<organism evidence="2 3">
    <name type="scientific">Oryza rufipogon</name>
    <name type="common">Brownbeard rice</name>
    <name type="synonym">Asian wild rice</name>
    <dbReference type="NCBI Taxonomy" id="4529"/>
    <lineage>
        <taxon>Eukaryota</taxon>
        <taxon>Viridiplantae</taxon>
        <taxon>Streptophyta</taxon>
        <taxon>Embryophyta</taxon>
        <taxon>Tracheophyta</taxon>
        <taxon>Spermatophyta</taxon>
        <taxon>Magnoliopsida</taxon>
        <taxon>Liliopsida</taxon>
        <taxon>Poales</taxon>
        <taxon>Poaceae</taxon>
        <taxon>BOP clade</taxon>
        <taxon>Oryzoideae</taxon>
        <taxon>Oryzeae</taxon>
        <taxon>Oryzinae</taxon>
        <taxon>Oryza</taxon>
    </lineage>
</organism>
<dbReference type="Gramene" id="ORUFI02G32800.1">
    <property type="protein sequence ID" value="ORUFI02G32800.1"/>
    <property type="gene ID" value="ORUFI02G32800"/>
</dbReference>
<protein>
    <submittedName>
        <fullName evidence="2">Uncharacterized protein</fullName>
    </submittedName>
</protein>
<dbReference type="AlphaFoldDB" id="A0A0E0NKG5"/>
<dbReference type="HOGENOM" id="CLU_1963199_0_0_1"/>
<feature type="region of interest" description="Disordered" evidence="1">
    <location>
        <begin position="1"/>
        <end position="67"/>
    </location>
</feature>
<proteinExistence type="predicted"/>
<feature type="region of interest" description="Disordered" evidence="1">
    <location>
        <begin position="79"/>
        <end position="115"/>
    </location>
</feature>
<accession>A0A0E0NKG5</accession>
<evidence type="ECO:0000313" key="3">
    <source>
        <dbReference type="Proteomes" id="UP000008022"/>
    </source>
</evidence>